<feature type="non-terminal residue" evidence="1">
    <location>
        <position position="41"/>
    </location>
</feature>
<gene>
    <name evidence="1" type="ORF">GND42_002919</name>
</gene>
<accession>A0A737JYJ0</accession>
<reference evidence="1" key="1">
    <citation type="journal article" date="2018" name="Genome Biol.">
        <title>SKESA: strategic k-mer extension for scrupulous assemblies.</title>
        <authorList>
            <person name="Souvorov A."/>
            <person name="Agarwala R."/>
            <person name="Lipman D.J."/>
        </authorList>
    </citation>
    <scope>NUCLEOTIDE SEQUENCE</scope>
    <source>
        <strain evidence="1">CFSAN005971</strain>
    </source>
</reference>
<proteinExistence type="predicted"/>
<name>A0A737JYJ0_SALER</name>
<evidence type="ECO:0000313" key="1">
    <source>
        <dbReference type="EMBL" id="HAE8287758.1"/>
    </source>
</evidence>
<organism evidence="1">
    <name type="scientific">Salmonella enterica</name>
    <name type="common">Salmonella choleraesuis</name>
    <dbReference type="NCBI Taxonomy" id="28901"/>
    <lineage>
        <taxon>Bacteria</taxon>
        <taxon>Pseudomonadati</taxon>
        <taxon>Pseudomonadota</taxon>
        <taxon>Gammaproteobacteria</taxon>
        <taxon>Enterobacterales</taxon>
        <taxon>Enterobacteriaceae</taxon>
        <taxon>Salmonella</taxon>
    </lineage>
</organism>
<dbReference type="EMBL" id="DAATGF010000051">
    <property type="protein sequence ID" value="HAE8287758.1"/>
    <property type="molecule type" value="Genomic_DNA"/>
</dbReference>
<reference evidence="1" key="2">
    <citation type="submission" date="2018-07" db="EMBL/GenBank/DDBJ databases">
        <authorList>
            <consortium name="NCBI Pathogen Detection Project"/>
        </authorList>
    </citation>
    <scope>NUCLEOTIDE SEQUENCE</scope>
    <source>
        <strain evidence="1">CFSAN005971</strain>
    </source>
</reference>
<comment type="caution">
    <text evidence="1">The sequence shown here is derived from an EMBL/GenBank/DDBJ whole genome shotgun (WGS) entry which is preliminary data.</text>
</comment>
<dbReference type="AlphaFoldDB" id="A0A737JYJ0"/>
<sequence>MSYAFLENVDIFNLWLRNEHRHVSLTILPRGMILMNALTAV</sequence>
<protein>
    <submittedName>
        <fullName evidence="1">Carbon starvation induced protein</fullName>
    </submittedName>
</protein>